<keyword evidence="2" id="KW-1185">Reference proteome</keyword>
<reference evidence="1" key="1">
    <citation type="submission" date="2022-07" db="EMBL/GenBank/DDBJ databases">
        <title>Phylogenomic reconstructions and comparative analyses of Kickxellomycotina fungi.</title>
        <authorList>
            <person name="Reynolds N.K."/>
            <person name="Stajich J.E."/>
            <person name="Barry K."/>
            <person name="Grigoriev I.V."/>
            <person name="Crous P."/>
            <person name="Smith M.E."/>
        </authorList>
    </citation>
    <scope>NUCLEOTIDE SEQUENCE</scope>
    <source>
        <strain evidence="1">Benny 63K</strain>
    </source>
</reference>
<proteinExistence type="predicted"/>
<dbReference type="EMBL" id="JANBPG010000054">
    <property type="protein sequence ID" value="KAJ1900914.1"/>
    <property type="molecule type" value="Genomic_DNA"/>
</dbReference>
<protein>
    <submittedName>
        <fullName evidence="1">Uncharacterized protein</fullName>
    </submittedName>
</protein>
<comment type="caution">
    <text evidence="1">The sequence shown here is derived from an EMBL/GenBank/DDBJ whole genome shotgun (WGS) entry which is preliminary data.</text>
</comment>
<gene>
    <name evidence="1" type="ORF">LPJ66_001162</name>
</gene>
<organism evidence="1 2">
    <name type="scientific">Kickxella alabastrina</name>
    <dbReference type="NCBI Taxonomy" id="61397"/>
    <lineage>
        <taxon>Eukaryota</taxon>
        <taxon>Fungi</taxon>
        <taxon>Fungi incertae sedis</taxon>
        <taxon>Zoopagomycota</taxon>
        <taxon>Kickxellomycotina</taxon>
        <taxon>Kickxellomycetes</taxon>
        <taxon>Kickxellales</taxon>
        <taxon>Kickxellaceae</taxon>
        <taxon>Kickxella</taxon>
    </lineage>
</organism>
<evidence type="ECO:0000313" key="1">
    <source>
        <dbReference type="EMBL" id="KAJ1900914.1"/>
    </source>
</evidence>
<sequence length="485" mass="53997">MRASPRIGSAVPSTMVPPSPQPMQPSSIRTPSRASSIAERPLRAPSAASMNTKTALTGSSSSVSRPVRPATAVPVRSTSHRPSSPPSSMAAGGSDDRLNSSRIPRLVSHSEYTKVVESRRQMMEQYREKDAQLKVEQRMNNELLSEFKNVAEAFELATTALEKEKAENVEMVQRAAEVEIQYAKERAINRELQKKLGAMEVLLSEQQHARKPALNVSSDKGSKLGNADWRQYPGRIQAQVAEMHAAFMLEHPDSAIDETTRNELAVLEKYIERGNKNGVDTVARQFVQRQQKQFSVQDLDFGSAQSSATAGAPSPGWDMRVPQRRRVVDEEREDRRRSTILFAGLVQPSSGSHSAVANNHHGLLNADSTVGDEHKCGRCAQLTDTLMLLERDNDYYREANSKLRDNITDAVSKHNAIVRVFERERQRRRELKSQALLDAIQVATNERDAIEARQRASLEATAENCDLSRHFDRSMCIASPTTQAF</sequence>
<name>A0ACC1IU32_9FUNG</name>
<dbReference type="Proteomes" id="UP001150581">
    <property type="component" value="Unassembled WGS sequence"/>
</dbReference>
<accession>A0ACC1IU32</accession>
<evidence type="ECO:0000313" key="2">
    <source>
        <dbReference type="Proteomes" id="UP001150581"/>
    </source>
</evidence>